<sequence length="126" mass="14260">MKIMGIDKEAVKEAAARAFPRKHAQIENGSLFLPGCADGTYRCDHMEELLHVSTCMGYHEVMIQGNQTRVKIEITLVFLKDGPYEVIYEGKKCCHVAMEEDGEIRFLPYEAFLEQIVTTLHPIALS</sequence>
<dbReference type="Proteomes" id="UP001529340">
    <property type="component" value="Unassembled WGS sequence"/>
</dbReference>
<evidence type="ECO:0000313" key="1">
    <source>
        <dbReference type="EMBL" id="MDM8156124.1"/>
    </source>
</evidence>
<proteinExistence type="predicted"/>
<dbReference type="RefSeq" id="WP_289606597.1">
    <property type="nucleotide sequence ID" value="NZ_JAUDCG010000002.1"/>
</dbReference>
<reference evidence="1" key="1">
    <citation type="submission" date="2023-06" db="EMBL/GenBank/DDBJ databases">
        <title>Identification and characterization of horizontal gene transfer across gut microbiota members of farm animals based on homology search.</title>
        <authorList>
            <person name="Schwarzerova J."/>
            <person name="Nykrynova M."/>
            <person name="Jureckova K."/>
            <person name="Cejkova D."/>
            <person name="Rychlik I."/>
        </authorList>
    </citation>
    <scope>NUCLEOTIDE SEQUENCE</scope>
    <source>
        <strain evidence="1">ET39</strain>
    </source>
</reference>
<accession>A0ABT7U924</accession>
<evidence type="ECO:0000313" key="2">
    <source>
        <dbReference type="Proteomes" id="UP001529340"/>
    </source>
</evidence>
<keyword evidence="2" id="KW-1185">Reference proteome</keyword>
<comment type="caution">
    <text evidence="1">The sequence shown here is derived from an EMBL/GenBank/DDBJ whole genome shotgun (WGS) entry which is preliminary data.</text>
</comment>
<reference evidence="1" key="2">
    <citation type="submission" date="2023-06" db="EMBL/GenBank/DDBJ databases">
        <authorList>
            <person name="Zeman M."/>
            <person name="Kubasova T."/>
            <person name="Jahodarova E."/>
            <person name="Nykrynova M."/>
            <person name="Rychlik I."/>
        </authorList>
    </citation>
    <scope>NUCLEOTIDE SEQUENCE</scope>
    <source>
        <strain evidence="1">ET39</strain>
    </source>
</reference>
<name>A0ABT7U924_9FIRM</name>
<organism evidence="1 2">
    <name type="scientific">Amedibacillus dolichus</name>
    <dbReference type="NCBI Taxonomy" id="31971"/>
    <lineage>
        <taxon>Bacteria</taxon>
        <taxon>Bacillati</taxon>
        <taxon>Bacillota</taxon>
        <taxon>Erysipelotrichia</taxon>
        <taxon>Erysipelotrichales</taxon>
        <taxon>Erysipelotrichaceae</taxon>
        <taxon>Amedibacillus</taxon>
    </lineage>
</organism>
<protein>
    <submittedName>
        <fullName evidence="1">Uncharacterized protein</fullName>
    </submittedName>
</protein>
<gene>
    <name evidence="1" type="ORF">QUV96_00555</name>
</gene>
<dbReference type="EMBL" id="JAUDCG010000002">
    <property type="protein sequence ID" value="MDM8156124.1"/>
    <property type="molecule type" value="Genomic_DNA"/>
</dbReference>